<organism evidence="1 2">
    <name type="scientific">Viridothelium virens</name>
    <name type="common">Speckled blister lichen</name>
    <name type="synonym">Trypethelium virens</name>
    <dbReference type="NCBI Taxonomy" id="1048519"/>
    <lineage>
        <taxon>Eukaryota</taxon>
        <taxon>Fungi</taxon>
        <taxon>Dikarya</taxon>
        <taxon>Ascomycota</taxon>
        <taxon>Pezizomycotina</taxon>
        <taxon>Dothideomycetes</taxon>
        <taxon>Dothideomycetes incertae sedis</taxon>
        <taxon>Trypetheliales</taxon>
        <taxon>Trypetheliaceae</taxon>
        <taxon>Viridothelium</taxon>
    </lineage>
</organism>
<accession>A0A6A6HI60</accession>
<dbReference type="Proteomes" id="UP000800092">
    <property type="component" value="Unassembled WGS sequence"/>
</dbReference>
<evidence type="ECO:0000313" key="1">
    <source>
        <dbReference type="EMBL" id="KAF2237572.1"/>
    </source>
</evidence>
<protein>
    <submittedName>
        <fullName evidence="1">Uncharacterized protein</fullName>
    </submittedName>
</protein>
<keyword evidence="2" id="KW-1185">Reference proteome</keyword>
<reference evidence="1" key="1">
    <citation type="journal article" date="2020" name="Stud. Mycol.">
        <title>101 Dothideomycetes genomes: a test case for predicting lifestyles and emergence of pathogens.</title>
        <authorList>
            <person name="Haridas S."/>
            <person name="Albert R."/>
            <person name="Binder M."/>
            <person name="Bloem J."/>
            <person name="Labutti K."/>
            <person name="Salamov A."/>
            <person name="Andreopoulos B."/>
            <person name="Baker S."/>
            <person name="Barry K."/>
            <person name="Bills G."/>
            <person name="Bluhm B."/>
            <person name="Cannon C."/>
            <person name="Castanera R."/>
            <person name="Culley D."/>
            <person name="Daum C."/>
            <person name="Ezra D."/>
            <person name="Gonzalez J."/>
            <person name="Henrissat B."/>
            <person name="Kuo A."/>
            <person name="Liang C."/>
            <person name="Lipzen A."/>
            <person name="Lutzoni F."/>
            <person name="Magnuson J."/>
            <person name="Mondo S."/>
            <person name="Nolan M."/>
            <person name="Ohm R."/>
            <person name="Pangilinan J."/>
            <person name="Park H.-J."/>
            <person name="Ramirez L."/>
            <person name="Alfaro M."/>
            <person name="Sun H."/>
            <person name="Tritt A."/>
            <person name="Yoshinaga Y."/>
            <person name="Zwiers L.-H."/>
            <person name="Turgeon B."/>
            <person name="Goodwin S."/>
            <person name="Spatafora J."/>
            <person name="Crous P."/>
            <person name="Grigoriev I."/>
        </authorList>
    </citation>
    <scope>NUCLEOTIDE SEQUENCE</scope>
    <source>
        <strain evidence="1">Tuck. ex Michener</strain>
    </source>
</reference>
<proteinExistence type="predicted"/>
<dbReference type="AlphaFoldDB" id="A0A6A6HI60"/>
<name>A0A6A6HI60_VIRVR</name>
<sequence>MSTYKDAKPGRPVYCTNSEYCKQLHRPMASSWGFAEKTSPCACYSLPILSLRNESKNEIEGID</sequence>
<dbReference type="EMBL" id="ML991779">
    <property type="protein sequence ID" value="KAF2237572.1"/>
    <property type="molecule type" value="Genomic_DNA"/>
</dbReference>
<evidence type="ECO:0000313" key="2">
    <source>
        <dbReference type="Proteomes" id="UP000800092"/>
    </source>
</evidence>
<gene>
    <name evidence="1" type="ORF">EV356DRAFT_510510</name>
</gene>